<name>A0A371DPA9_9APHY</name>
<gene>
    <name evidence="1" type="ORF">OH76DRAFT_1341472</name>
</gene>
<feature type="non-terminal residue" evidence="1">
    <location>
        <position position="1"/>
    </location>
</feature>
<dbReference type="AlphaFoldDB" id="A0A371DPA9"/>
<dbReference type="Proteomes" id="UP000256964">
    <property type="component" value="Unassembled WGS sequence"/>
</dbReference>
<dbReference type="OrthoDB" id="3000995at2759"/>
<dbReference type="EMBL" id="KZ857385">
    <property type="protein sequence ID" value="RDX54383.1"/>
    <property type="molecule type" value="Genomic_DNA"/>
</dbReference>
<accession>A0A371DPA9</accession>
<evidence type="ECO:0000313" key="1">
    <source>
        <dbReference type="EMBL" id="RDX54383.1"/>
    </source>
</evidence>
<protein>
    <recommendedName>
        <fullName evidence="3">DUF659 domain-containing protein</fullName>
    </recommendedName>
</protein>
<evidence type="ECO:0000313" key="2">
    <source>
        <dbReference type="Proteomes" id="UP000256964"/>
    </source>
</evidence>
<reference evidence="1 2" key="1">
    <citation type="journal article" date="2018" name="Biotechnol. Biofuels">
        <title>Integrative visual omics of the white-rot fungus Polyporus brumalis exposes the biotechnological potential of its oxidative enzymes for delignifying raw plant biomass.</title>
        <authorList>
            <person name="Miyauchi S."/>
            <person name="Rancon A."/>
            <person name="Drula E."/>
            <person name="Hage H."/>
            <person name="Chaduli D."/>
            <person name="Favel A."/>
            <person name="Grisel S."/>
            <person name="Henrissat B."/>
            <person name="Herpoel-Gimbert I."/>
            <person name="Ruiz-Duenas F.J."/>
            <person name="Chevret D."/>
            <person name="Hainaut M."/>
            <person name="Lin J."/>
            <person name="Wang M."/>
            <person name="Pangilinan J."/>
            <person name="Lipzen A."/>
            <person name="Lesage-Meessen L."/>
            <person name="Navarro D."/>
            <person name="Riley R."/>
            <person name="Grigoriev I.V."/>
            <person name="Zhou S."/>
            <person name="Raouche S."/>
            <person name="Rosso M.N."/>
        </authorList>
    </citation>
    <scope>NUCLEOTIDE SEQUENCE [LARGE SCALE GENOMIC DNA]</scope>
    <source>
        <strain evidence="1 2">BRFM 1820</strain>
    </source>
</reference>
<evidence type="ECO:0008006" key="3">
    <source>
        <dbReference type="Google" id="ProtNLM"/>
    </source>
</evidence>
<proteinExistence type="predicted"/>
<sequence>QIYGQTADNAANNDTMIAALEHLLPGPSSERTRIRCMCHILNLVVKVRSLFLSVLCSL</sequence>
<keyword evidence="2" id="KW-1185">Reference proteome</keyword>
<organism evidence="1 2">
    <name type="scientific">Lentinus brumalis</name>
    <dbReference type="NCBI Taxonomy" id="2498619"/>
    <lineage>
        <taxon>Eukaryota</taxon>
        <taxon>Fungi</taxon>
        <taxon>Dikarya</taxon>
        <taxon>Basidiomycota</taxon>
        <taxon>Agaricomycotina</taxon>
        <taxon>Agaricomycetes</taxon>
        <taxon>Polyporales</taxon>
        <taxon>Polyporaceae</taxon>
        <taxon>Lentinus</taxon>
    </lineage>
</organism>